<proteinExistence type="predicted"/>
<name>A0ABS1E7R1_9GAMM</name>
<organism evidence="1 2">
    <name type="scientific">Halorhodospira neutriphila</name>
    <dbReference type="NCBI Taxonomy" id="168379"/>
    <lineage>
        <taxon>Bacteria</taxon>
        <taxon>Pseudomonadati</taxon>
        <taxon>Pseudomonadota</taxon>
        <taxon>Gammaproteobacteria</taxon>
        <taxon>Chromatiales</taxon>
        <taxon>Ectothiorhodospiraceae</taxon>
        <taxon>Halorhodospira</taxon>
    </lineage>
</organism>
<dbReference type="EMBL" id="NRSH01000265">
    <property type="protein sequence ID" value="MBK1727746.1"/>
    <property type="molecule type" value="Genomic_DNA"/>
</dbReference>
<comment type="caution">
    <text evidence="1">The sequence shown here is derived from an EMBL/GenBank/DDBJ whole genome shotgun (WGS) entry which is preliminary data.</text>
</comment>
<reference evidence="1 2" key="1">
    <citation type="journal article" date="2020" name="Microorganisms">
        <title>Osmotic Adaptation and Compatible Solute Biosynthesis of Phototrophic Bacteria as Revealed from Genome Analyses.</title>
        <authorList>
            <person name="Imhoff J.F."/>
            <person name="Rahn T."/>
            <person name="Kunzel S."/>
            <person name="Keller A."/>
            <person name="Neulinger S.C."/>
        </authorList>
    </citation>
    <scope>NUCLEOTIDE SEQUENCE [LARGE SCALE GENOMIC DNA]</scope>
    <source>
        <strain evidence="1 2">DSM 15116</strain>
    </source>
</reference>
<feature type="non-terminal residue" evidence="1">
    <location>
        <position position="68"/>
    </location>
</feature>
<accession>A0ABS1E7R1</accession>
<gene>
    <name evidence="1" type="ORF">CKO13_12170</name>
</gene>
<evidence type="ECO:0000313" key="2">
    <source>
        <dbReference type="Proteomes" id="UP000738126"/>
    </source>
</evidence>
<keyword evidence="2" id="KW-1185">Reference proteome</keyword>
<protein>
    <submittedName>
        <fullName evidence="1">Uncharacterized protein</fullName>
    </submittedName>
</protein>
<dbReference type="Proteomes" id="UP000738126">
    <property type="component" value="Unassembled WGS sequence"/>
</dbReference>
<evidence type="ECO:0000313" key="1">
    <source>
        <dbReference type="EMBL" id="MBK1727746.1"/>
    </source>
</evidence>
<sequence>MAERIRRRTPAALPEDLPPDLHPVLRRVYARRGVASAEELDLRLARLAPPAGMADLEAAGEALAGALR</sequence>